<dbReference type="EMBL" id="CP033577">
    <property type="protein sequence ID" value="AYV19946.1"/>
    <property type="molecule type" value="Genomic_DNA"/>
</dbReference>
<evidence type="ECO:0000313" key="8">
    <source>
        <dbReference type="Proteomes" id="UP000279760"/>
    </source>
</evidence>
<dbReference type="Gene3D" id="1.25.40.10">
    <property type="entry name" value="Tetratricopeptide repeat domain"/>
    <property type="match status" value="1"/>
</dbReference>
<dbReference type="RefSeq" id="WP_124939762.1">
    <property type="nucleotide sequence ID" value="NZ_CP033577.1"/>
</dbReference>
<dbReference type="PROSITE" id="PS50005">
    <property type="entry name" value="TPR"/>
    <property type="match status" value="1"/>
</dbReference>
<dbReference type="SMART" id="SM00028">
    <property type="entry name" value="TPR"/>
    <property type="match status" value="1"/>
</dbReference>
<keyword evidence="2" id="KW-0201">Cytochrome c-type biogenesis</keyword>
<evidence type="ECO:0000256" key="1">
    <source>
        <dbReference type="ARBA" id="ARBA00022737"/>
    </source>
</evidence>
<dbReference type="GO" id="GO:0017004">
    <property type="term" value="P:cytochrome complex assembly"/>
    <property type="evidence" value="ECO:0007669"/>
    <property type="project" value="UniProtKB-KW"/>
</dbReference>
<dbReference type="InterPro" id="IPR051263">
    <property type="entry name" value="C-type_cytochrome_biogenesis"/>
</dbReference>
<evidence type="ECO:0000256" key="2">
    <source>
        <dbReference type="ARBA" id="ARBA00022748"/>
    </source>
</evidence>
<dbReference type="GO" id="GO:0005886">
    <property type="term" value="C:plasma membrane"/>
    <property type="evidence" value="ECO:0007669"/>
    <property type="project" value="TreeGrafter"/>
</dbReference>
<keyword evidence="5" id="KW-0812">Transmembrane</keyword>
<dbReference type="InterPro" id="IPR011990">
    <property type="entry name" value="TPR-like_helical_dom_sf"/>
</dbReference>
<evidence type="ECO:0000256" key="5">
    <source>
        <dbReference type="SAM" id="Phobius"/>
    </source>
</evidence>
<dbReference type="Pfam" id="PF23914">
    <property type="entry name" value="TPR_CcmH_CycH"/>
    <property type="match status" value="1"/>
</dbReference>
<evidence type="ECO:0000256" key="3">
    <source>
        <dbReference type="ARBA" id="ARBA00022803"/>
    </source>
</evidence>
<protein>
    <recommendedName>
        <fullName evidence="6">Cytochrome c-type biogenesis protein H TPR domain-containing protein</fullName>
    </recommendedName>
</protein>
<feature type="transmembrane region" description="Helical" evidence="5">
    <location>
        <begin position="6"/>
        <end position="22"/>
    </location>
</feature>
<feature type="transmembrane region" description="Helical" evidence="5">
    <location>
        <begin position="34"/>
        <end position="52"/>
    </location>
</feature>
<evidence type="ECO:0000256" key="4">
    <source>
        <dbReference type="PROSITE-ProRule" id="PRU00339"/>
    </source>
</evidence>
<accession>A0A3G4V595</accession>
<dbReference type="AlphaFoldDB" id="A0A3G4V595"/>
<feature type="domain" description="Cytochrome c-type biogenesis protein H TPR" evidence="6">
    <location>
        <begin position="75"/>
        <end position="189"/>
    </location>
</feature>
<dbReference type="Proteomes" id="UP000279760">
    <property type="component" value="Chromosome 1"/>
</dbReference>
<dbReference type="PANTHER" id="PTHR47870">
    <property type="entry name" value="CYTOCHROME C-TYPE BIOGENESIS PROTEIN CCMH"/>
    <property type="match status" value="1"/>
</dbReference>
<dbReference type="PANTHER" id="PTHR47870:SF1">
    <property type="entry name" value="CYTOCHROME C-TYPE BIOGENESIS PROTEIN CCMH"/>
    <property type="match status" value="1"/>
</dbReference>
<keyword evidence="1" id="KW-0677">Repeat</keyword>
<evidence type="ECO:0000259" key="6">
    <source>
        <dbReference type="Pfam" id="PF23914"/>
    </source>
</evidence>
<name>A0A3G4V595_9VIBR</name>
<sequence length="213" mass="23987">MSFNIYLFALLCGIVVFIIALLSLKSIASGKQRFLFSAVASVLVCGISLGIWSQMRNTLPELELAAPFKNGESMMQELQQALKQNPNDAKDWFRLGQLYMQSSEFDAAITCFDYSIRLSETPYAGQYAAIATAKYFDESQTITPEVQQFLDKALEMDEYNDTALLLVASDYFLHSEHNKAIEIWTKILDSNRPGIDRAAIIEKINQVKRMSGN</sequence>
<gene>
    <name evidence="7" type="ORF">ECB94_00935</name>
</gene>
<organism evidence="7 8">
    <name type="scientific">Vibrio mediterranei</name>
    <dbReference type="NCBI Taxonomy" id="689"/>
    <lineage>
        <taxon>Bacteria</taxon>
        <taxon>Pseudomonadati</taxon>
        <taxon>Pseudomonadota</taxon>
        <taxon>Gammaproteobacteria</taxon>
        <taxon>Vibrionales</taxon>
        <taxon>Vibrionaceae</taxon>
        <taxon>Vibrio</taxon>
    </lineage>
</organism>
<reference evidence="7 8" key="1">
    <citation type="submission" date="2018-11" db="EMBL/GenBank/DDBJ databases">
        <title>Complete Genome Sequence of Vbrio mediterranei 117-T6: a Potential Pathogen Bacteria Isolated from the Conchocelis of Pyropia.</title>
        <authorList>
            <person name="Liu Q."/>
        </authorList>
    </citation>
    <scope>NUCLEOTIDE SEQUENCE [LARGE SCALE GENOMIC DNA]</scope>
    <source>
        <strain evidence="7 8">117-T6</strain>
    </source>
</reference>
<proteinExistence type="predicted"/>
<feature type="repeat" description="TPR" evidence="4">
    <location>
        <begin position="89"/>
        <end position="122"/>
    </location>
</feature>
<keyword evidence="3 4" id="KW-0802">TPR repeat</keyword>
<keyword evidence="5" id="KW-0472">Membrane</keyword>
<dbReference type="InterPro" id="IPR056413">
    <property type="entry name" value="TPR_CcmH_CycH"/>
</dbReference>
<dbReference type="InterPro" id="IPR019734">
    <property type="entry name" value="TPR_rpt"/>
</dbReference>
<evidence type="ECO:0000313" key="7">
    <source>
        <dbReference type="EMBL" id="AYV19946.1"/>
    </source>
</evidence>
<dbReference type="SUPFAM" id="SSF48452">
    <property type="entry name" value="TPR-like"/>
    <property type="match status" value="1"/>
</dbReference>
<keyword evidence="5" id="KW-1133">Transmembrane helix</keyword>